<dbReference type="Pfam" id="PF00015">
    <property type="entry name" value="MCPsignal"/>
    <property type="match status" value="1"/>
</dbReference>
<evidence type="ECO:0000256" key="3">
    <source>
        <dbReference type="PROSITE-ProRule" id="PRU00284"/>
    </source>
</evidence>
<dbReference type="InterPro" id="IPR029150">
    <property type="entry name" value="dCache_3"/>
</dbReference>
<keyword evidence="4" id="KW-0812">Transmembrane</keyword>
<gene>
    <name evidence="7" type="ORF">LMG7974_00701</name>
</gene>
<keyword evidence="1 3" id="KW-0807">Transducer</keyword>
<dbReference type="InterPro" id="IPR029151">
    <property type="entry name" value="Sensor-like_sf"/>
</dbReference>
<evidence type="ECO:0000259" key="6">
    <source>
        <dbReference type="PROSITE" id="PS50885"/>
    </source>
</evidence>
<feature type="domain" description="HAMP" evidence="6">
    <location>
        <begin position="322"/>
        <end position="376"/>
    </location>
</feature>
<evidence type="ECO:0000313" key="7">
    <source>
        <dbReference type="EMBL" id="CAD7287813.1"/>
    </source>
</evidence>
<dbReference type="PROSITE" id="PS50111">
    <property type="entry name" value="CHEMOTAXIS_TRANSDUC_2"/>
    <property type="match status" value="1"/>
</dbReference>
<feature type="transmembrane region" description="Helical" evidence="4">
    <location>
        <begin position="12"/>
        <end position="29"/>
    </location>
</feature>
<dbReference type="SMART" id="SM00304">
    <property type="entry name" value="HAMP"/>
    <property type="match status" value="1"/>
</dbReference>
<dbReference type="PANTHER" id="PTHR32089">
    <property type="entry name" value="METHYL-ACCEPTING CHEMOTAXIS PROTEIN MCPB"/>
    <property type="match status" value="1"/>
</dbReference>
<dbReference type="Proteomes" id="UP000789803">
    <property type="component" value="Unassembled WGS sequence"/>
</dbReference>
<evidence type="ECO:0000313" key="8">
    <source>
        <dbReference type="Proteomes" id="UP000789803"/>
    </source>
</evidence>
<dbReference type="InterPro" id="IPR003660">
    <property type="entry name" value="HAMP_dom"/>
</dbReference>
<feature type="transmembrane region" description="Helical" evidence="4">
    <location>
        <begin position="302"/>
        <end position="324"/>
    </location>
</feature>
<comment type="similarity">
    <text evidence="2">Belongs to the methyl-accepting chemotaxis (MCP) protein family.</text>
</comment>
<evidence type="ECO:0000256" key="2">
    <source>
        <dbReference type="ARBA" id="ARBA00029447"/>
    </source>
</evidence>
<accession>A0ABM8Q4Q2</accession>
<dbReference type="Pfam" id="PF00672">
    <property type="entry name" value="HAMP"/>
    <property type="match status" value="1"/>
</dbReference>
<keyword evidence="4" id="KW-0472">Membrane</keyword>
<name>A0ABM8Q4Q2_9BACT</name>
<dbReference type="PROSITE" id="PS50885">
    <property type="entry name" value="HAMP"/>
    <property type="match status" value="1"/>
</dbReference>
<dbReference type="Pfam" id="PF14827">
    <property type="entry name" value="dCache_3"/>
    <property type="match status" value="1"/>
</dbReference>
<evidence type="ECO:0000259" key="5">
    <source>
        <dbReference type="PROSITE" id="PS50111"/>
    </source>
</evidence>
<dbReference type="InterPro" id="IPR004089">
    <property type="entry name" value="MCPsignal_dom"/>
</dbReference>
<dbReference type="SUPFAM" id="SSF58104">
    <property type="entry name" value="Methyl-accepting chemotaxis protein (MCP) signaling domain"/>
    <property type="match status" value="1"/>
</dbReference>
<dbReference type="PANTHER" id="PTHR32089:SF114">
    <property type="entry name" value="METHYL-ACCEPTING CHEMOTAXIS PROTEIN MCPB"/>
    <property type="match status" value="1"/>
</dbReference>
<reference evidence="7 8" key="1">
    <citation type="submission" date="2020-11" db="EMBL/GenBank/DDBJ databases">
        <authorList>
            <person name="Peeters C."/>
        </authorList>
    </citation>
    <scope>NUCLEOTIDE SEQUENCE [LARGE SCALE GENOMIC DNA]</scope>
    <source>
        <strain evidence="7 8">LMG 7974</strain>
    </source>
</reference>
<feature type="domain" description="Methyl-accepting transducer" evidence="5">
    <location>
        <begin position="381"/>
        <end position="638"/>
    </location>
</feature>
<keyword evidence="4" id="KW-1133">Transmembrane helix</keyword>
<keyword evidence="8" id="KW-1185">Reference proteome</keyword>
<evidence type="ECO:0000256" key="4">
    <source>
        <dbReference type="SAM" id="Phobius"/>
    </source>
</evidence>
<dbReference type="Gene3D" id="1.10.287.950">
    <property type="entry name" value="Methyl-accepting chemotaxis protein"/>
    <property type="match status" value="1"/>
</dbReference>
<proteinExistence type="inferred from homology"/>
<dbReference type="SMART" id="SM00283">
    <property type="entry name" value="MA"/>
    <property type="match status" value="1"/>
</dbReference>
<sequence length="653" mass="72090">MKNISIQNKIYIPLVALAVIAAIVMFYFYNNSVTQIEQSVLKDKQKQFASMFKEKLVGKTQVGLLSAINIAENRYVTEALIQNDKTIAQKELSKLMDVAREASEYKNLKVHIHTHDVKSFLRHWNNKSGDDLSSFRHTITHVKNTKRPLAGIEVGKAGLALRGLAPIFAKDTDYIGSVEIIQSFESIVKDLKTDENADVIIAINSSLLNIADGLKDAPKIVQSQYVIAQDIKNANENLIQELKNVSDKNLHNSMFSTQNYFVTTLDLLDYTGKNIGQVFIADTNTHVYHDIQTAKSGIITQMIVMAVVVLVIILIISIIIKFSVVNPINELKNHANELAVGDGDLTRKIPVNSLDEVGETAHEFNKFIEKVRLTVAMAKDASSENASISNELSSTAAVVGKSVEETAQTIQNTFEMSNKMNEQIQVSIQNVLETSEILATASSQLSSTKNDIAQITEYINATSSNEIELSNDIKTLSQNTDEIKNVLNVISDIADQTNLLALNAAIEAARAGEQGRGFAVVADEVRKLAERTQDSLNEINATVNAVGMAMDEATNKMQRNVASINELTQIADKTMQSVDNANSSMAQCETQSNNSANDFKRVSNDINELLKRIEQINQISSVNMRNTEEIATAAEHLEHTGEKINQVLMKFKT</sequence>
<evidence type="ECO:0000256" key="1">
    <source>
        <dbReference type="ARBA" id="ARBA00023224"/>
    </source>
</evidence>
<dbReference type="SUPFAM" id="SSF103190">
    <property type="entry name" value="Sensory domain-like"/>
    <property type="match status" value="1"/>
</dbReference>
<protein>
    <recommendedName>
        <fullName evidence="9">Methyl-accepting chemotaxis protein</fullName>
    </recommendedName>
</protein>
<dbReference type="CDD" id="cd06225">
    <property type="entry name" value="HAMP"/>
    <property type="match status" value="1"/>
</dbReference>
<evidence type="ECO:0008006" key="9">
    <source>
        <dbReference type="Google" id="ProtNLM"/>
    </source>
</evidence>
<dbReference type="EMBL" id="CAJHOF010000005">
    <property type="protein sequence ID" value="CAD7287813.1"/>
    <property type="molecule type" value="Genomic_DNA"/>
</dbReference>
<organism evidence="7 8">
    <name type="scientific">Campylobacter majalis</name>
    <dbReference type="NCBI Taxonomy" id="2790656"/>
    <lineage>
        <taxon>Bacteria</taxon>
        <taxon>Pseudomonadati</taxon>
        <taxon>Campylobacterota</taxon>
        <taxon>Epsilonproteobacteria</taxon>
        <taxon>Campylobacterales</taxon>
        <taxon>Campylobacteraceae</taxon>
        <taxon>Campylobacter</taxon>
    </lineage>
</organism>
<comment type="caution">
    <text evidence="7">The sequence shown here is derived from an EMBL/GenBank/DDBJ whole genome shotgun (WGS) entry which is preliminary data.</text>
</comment>